<evidence type="ECO:0000256" key="1">
    <source>
        <dbReference type="ARBA" id="ARBA00001933"/>
    </source>
</evidence>
<keyword evidence="8" id="KW-1185">Reference proteome</keyword>
<dbReference type="PANTHER" id="PTHR43643">
    <property type="entry name" value="HISTIDINOL-PHOSPHATE AMINOTRANSFERASE 2"/>
    <property type="match status" value="1"/>
</dbReference>
<evidence type="ECO:0000313" key="8">
    <source>
        <dbReference type="Proteomes" id="UP000465240"/>
    </source>
</evidence>
<evidence type="ECO:0000256" key="3">
    <source>
        <dbReference type="ARBA" id="ARBA00022679"/>
    </source>
</evidence>
<dbReference type="Pfam" id="PF00155">
    <property type="entry name" value="Aminotran_1_2"/>
    <property type="match status" value="1"/>
</dbReference>
<evidence type="ECO:0000256" key="4">
    <source>
        <dbReference type="ARBA" id="ARBA00022898"/>
    </source>
</evidence>
<dbReference type="PANTHER" id="PTHR43643:SF3">
    <property type="entry name" value="HISTIDINOL-PHOSPHATE AMINOTRANSFERASE"/>
    <property type="match status" value="1"/>
</dbReference>
<comment type="caution">
    <text evidence="7">The sequence shown here is derived from an EMBL/GenBank/DDBJ whole genome shotgun (WGS) entry which is preliminary data.</text>
</comment>
<dbReference type="GO" id="GO:0008483">
    <property type="term" value="F:transaminase activity"/>
    <property type="evidence" value="ECO:0007669"/>
    <property type="project" value="UniProtKB-KW"/>
</dbReference>
<dbReference type="CDD" id="cd00609">
    <property type="entry name" value="AAT_like"/>
    <property type="match status" value="1"/>
</dbReference>
<comment type="similarity">
    <text evidence="5">Belongs to the class-II pyridoxal-phosphate-dependent aminotransferase family.</text>
</comment>
<dbReference type="SUPFAM" id="SSF53383">
    <property type="entry name" value="PLP-dependent transferases"/>
    <property type="match status" value="1"/>
</dbReference>
<organism evidence="7 8">
    <name type="scientific">Mycobacterium paragordonae</name>
    <dbReference type="NCBI Taxonomy" id="1389713"/>
    <lineage>
        <taxon>Bacteria</taxon>
        <taxon>Bacillati</taxon>
        <taxon>Actinomycetota</taxon>
        <taxon>Actinomycetes</taxon>
        <taxon>Mycobacteriales</taxon>
        <taxon>Mycobacteriaceae</taxon>
        <taxon>Mycobacterium</taxon>
    </lineage>
</organism>
<evidence type="ECO:0000259" key="6">
    <source>
        <dbReference type="Pfam" id="PF00155"/>
    </source>
</evidence>
<dbReference type="InterPro" id="IPR001917">
    <property type="entry name" value="Aminotrans_II_pyridoxalP_BS"/>
</dbReference>
<keyword evidence="3" id="KW-0808">Transferase</keyword>
<dbReference type="Gene3D" id="3.40.640.10">
    <property type="entry name" value="Type I PLP-dependent aspartate aminotransferase-like (Major domain)"/>
    <property type="match status" value="1"/>
</dbReference>
<dbReference type="InterPro" id="IPR050106">
    <property type="entry name" value="HistidinolP_aminotransfase"/>
</dbReference>
<comment type="cofactor">
    <cofactor evidence="1 5">
        <name>pyridoxal 5'-phosphate</name>
        <dbReference type="ChEBI" id="CHEBI:597326"/>
    </cofactor>
</comment>
<dbReference type="Gene3D" id="3.90.1150.10">
    <property type="entry name" value="Aspartate Aminotransferase, domain 1"/>
    <property type="match status" value="1"/>
</dbReference>
<dbReference type="EMBL" id="BLKX01000001">
    <property type="protein sequence ID" value="GFG77388.1"/>
    <property type="molecule type" value="Genomic_DNA"/>
</dbReference>
<keyword evidence="2 7" id="KW-0032">Aminotransferase</keyword>
<sequence>MGWTLMYPVAKLDGGGIAHTIPEAIDPLALSLNENPFPPLPSVRSALIRSVSAANRYPEFLPQRLRGLIAGHIGVAADQVVLGAGATGVMLQAMHALTTPGDAIAMGSPTFDGYPIVARMARLRPVLVPLNQHGYHDLDALADAAADARMVVVCRPHNPTGTVESADALLRFLSRVPRDTVVLLDEAYIEFTAPEHRFAVSVIVALFRNVVVVRTFSKAYGLAGLRIGYGVACRELADALWSQQLPFGVPITGLLAVAASYEAEDELWQRVRLITTERRYLRMRLSAMGVHTADAQANFVYLMPRDRPWDEALADCGPRLRYYADGGARVTVGNRASTLAVLSAVAKAT</sequence>
<gene>
    <name evidence="7" type="ORF">MPRG_06640</name>
</gene>
<name>A0ABQ1BZR7_9MYCO</name>
<proteinExistence type="inferred from homology"/>
<protein>
    <submittedName>
        <fullName evidence="7">Aspartate aminotransferase</fullName>
    </submittedName>
</protein>
<evidence type="ECO:0000256" key="2">
    <source>
        <dbReference type="ARBA" id="ARBA00022576"/>
    </source>
</evidence>
<keyword evidence="4 5" id="KW-0663">Pyridoxal phosphate</keyword>
<feature type="domain" description="Aminotransferase class I/classII large" evidence="6">
    <location>
        <begin position="27"/>
        <end position="308"/>
    </location>
</feature>
<dbReference type="InterPro" id="IPR015422">
    <property type="entry name" value="PyrdxlP-dep_Trfase_small"/>
</dbReference>
<accession>A0ABQ1BZR7</accession>
<dbReference type="PROSITE" id="PS00599">
    <property type="entry name" value="AA_TRANSFER_CLASS_2"/>
    <property type="match status" value="1"/>
</dbReference>
<dbReference type="InterPro" id="IPR015424">
    <property type="entry name" value="PyrdxlP-dep_Trfase"/>
</dbReference>
<dbReference type="Proteomes" id="UP000465240">
    <property type="component" value="Unassembled WGS sequence"/>
</dbReference>
<reference evidence="7 8" key="1">
    <citation type="journal article" date="2019" name="Emerg. Microbes Infect.">
        <title>Comprehensive subspecies identification of 175 nontuberculous mycobacteria species based on 7547 genomic profiles.</title>
        <authorList>
            <person name="Matsumoto Y."/>
            <person name="Kinjo T."/>
            <person name="Motooka D."/>
            <person name="Nabeya D."/>
            <person name="Jung N."/>
            <person name="Uechi K."/>
            <person name="Horii T."/>
            <person name="Iida T."/>
            <person name="Fujita J."/>
            <person name="Nakamura S."/>
        </authorList>
    </citation>
    <scope>NUCLEOTIDE SEQUENCE [LARGE SCALE GENOMIC DNA]</scope>
    <source>
        <strain evidence="7 8">JCM 18565</strain>
    </source>
</reference>
<dbReference type="InterPro" id="IPR004839">
    <property type="entry name" value="Aminotransferase_I/II_large"/>
</dbReference>
<evidence type="ECO:0000256" key="5">
    <source>
        <dbReference type="RuleBase" id="RU003693"/>
    </source>
</evidence>
<dbReference type="InterPro" id="IPR015421">
    <property type="entry name" value="PyrdxlP-dep_Trfase_major"/>
</dbReference>
<evidence type="ECO:0000313" key="7">
    <source>
        <dbReference type="EMBL" id="GFG77388.1"/>
    </source>
</evidence>